<dbReference type="CDD" id="cd03416">
    <property type="entry name" value="CbiX_SirB_N"/>
    <property type="match status" value="1"/>
</dbReference>
<dbReference type="InterPro" id="IPR050963">
    <property type="entry name" value="Sirohydro_Cobaltochel/CbiX"/>
</dbReference>
<organism evidence="3 4">
    <name type="scientific">Bifidobacterium vansinderenii</name>
    <dbReference type="NCBI Taxonomy" id="1984871"/>
    <lineage>
        <taxon>Bacteria</taxon>
        <taxon>Bacillati</taxon>
        <taxon>Actinomycetota</taxon>
        <taxon>Actinomycetes</taxon>
        <taxon>Bifidobacteriales</taxon>
        <taxon>Bifidobacteriaceae</taxon>
        <taxon>Bifidobacterium</taxon>
    </lineage>
</organism>
<keyword evidence="2" id="KW-0456">Lyase</keyword>
<protein>
    <submittedName>
        <fullName evidence="3">Transcriptional regulator</fullName>
    </submittedName>
</protein>
<sequence length="234" mass="26051">MTTGYLYVLHGRRGKIPESNLDLLNDFIQRSEQIGRIAFLEGDEQTLEDGIRDLQSHVSKLVIVPVLLFSATHMRWDIPQRTRKVLKPGVSLSVTEPLATTRAVRDYLVDHLGKAVAEHPGRRILLVAHGTPHFPEPFAQLQGLAADVERQIGVPIICTNHIGQPKIEETLRIDPGPLIVERLFLTDGRLANKIKARVEALTSDAVFLPTLEDDPVITNAIQERLNDLALTPAH</sequence>
<name>A0A229VY31_9BIFI</name>
<dbReference type="SUPFAM" id="SSF53800">
    <property type="entry name" value="Chelatase"/>
    <property type="match status" value="1"/>
</dbReference>
<evidence type="ECO:0000256" key="2">
    <source>
        <dbReference type="ARBA" id="ARBA00023239"/>
    </source>
</evidence>
<accession>A0A229VY31</accession>
<dbReference type="PANTHER" id="PTHR33542:SF3">
    <property type="entry name" value="SIROHYDROCHLORIN FERROCHELATASE, CHLOROPLASTIC"/>
    <property type="match status" value="1"/>
</dbReference>
<evidence type="ECO:0000313" key="4">
    <source>
        <dbReference type="Proteomes" id="UP000215433"/>
    </source>
</evidence>
<proteinExistence type="predicted"/>
<dbReference type="Proteomes" id="UP000215433">
    <property type="component" value="Unassembled WGS sequence"/>
</dbReference>
<dbReference type="GO" id="GO:0016829">
    <property type="term" value="F:lyase activity"/>
    <property type="evidence" value="ECO:0007669"/>
    <property type="project" value="UniProtKB-KW"/>
</dbReference>
<keyword evidence="1" id="KW-0479">Metal-binding</keyword>
<dbReference type="RefSeq" id="WP_093960380.1">
    <property type="nucleotide sequence ID" value="NZ_NEWD01000015.1"/>
</dbReference>
<dbReference type="InterPro" id="IPR002762">
    <property type="entry name" value="CbiX-like"/>
</dbReference>
<dbReference type="PANTHER" id="PTHR33542">
    <property type="entry name" value="SIROHYDROCHLORIN FERROCHELATASE, CHLOROPLASTIC"/>
    <property type="match status" value="1"/>
</dbReference>
<dbReference type="Pfam" id="PF01903">
    <property type="entry name" value="CbiX"/>
    <property type="match status" value="1"/>
</dbReference>
<gene>
    <name evidence="3" type="ORF">Tam10B_1213</name>
</gene>
<evidence type="ECO:0000313" key="3">
    <source>
        <dbReference type="EMBL" id="OXN00524.1"/>
    </source>
</evidence>
<dbReference type="OrthoDB" id="482456at2"/>
<dbReference type="Gene3D" id="3.40.50.1400">
    <property type="match status" value="2"/>
</dbReference>
<comment type="caution">
    <text evidence="3">The sequence shown here is derived from an EMBL/GenBank/DDBJ whole genome shotgun (WGS) entry which is preliminary data.</text>
</comment>
<keyword evidence="4" id="KW-1185">Reference proteome</keyword>
<dbReference type="AlphaFoldDB" id="A0A229VY31"/>
<reference evidence="3 4" key="1">
    <citation type="submission" date="2017-05" db="EMBL/GenBank/DDBJ databases">
        <title>Bifidobacterium vansinderenii sp. nov.</title>
        <authorList>
            <person name="Lugli G.A."/>
            <person name="Duranti S."/>
            <person name="Mangifesta M."/>
        </authorList>
    </citation>
    <scope>NUCLEOTIDE SEQUENCE [LARGE SCALE GENOMIC DNA]</scope>
    <source>
        <strain evidence="3 4">Tam10B</strain>
    </source>
</reference>
<dbReference type="EMBL" id="NEWD01000015">
    <property type="protein sequence ID" value="OXN00524.1"/>
    <property type="molecule type" value="Genomic_DNA"/>
</dbReference>
<evidence type="ECO:0000256" key="1">
    <source>
        <dbReference type="ARBA" id="ARBA00022723"/>
    </source>
</evidence>
<dbReference type="GO" id="GO:0046872">
    <property type="term" value="F:metal ion binding"/>
    <property type="evidence" value="ECO:0007669"/>
    <property type="project" value="UniProtKB-KW"/>
</dbReference>